<evidence type="ECO:0000256" key="3">
    <source>
        <dbReference type="ARBA" id="ARBA00023163"/>
    </source>
</evidence>
<dbReference type="InterPro" id="IPR036390">
    <property type="entry name" value="WH_DNA-bd_sf"/>
</dbReference>
<dbReference type="Gene3D" id="3.30.450.40">
    <property type="match status" value="1"/>
</dbReference>
<dbReference type="SMART" id="SM00346">
    <property type="entry name" value="HTH_ICLR"/>
    <property type="match status" value="1"/>
</dbReference>
<evidence type="ECO:0000256" key="2">
    <source>
        <dbReference type="ARBA" id="ARBA00023125"/>
    </source>
</evidence>
<feature type="domain" description="IclR-ED" evidence="5">
    <location>
        <begin position="106"/>
        <end position="289"/>
    </location>
</feature>
<dbReference type="InterPro" id="IPR005471">
    <property type="entry name" value="Tscrpt_reg_IclR_N"/>
</dbReference>
<feature type="domain" description="HTH iclR-type" evidence="4">
    <location>
        <begin position="43"/>
        <end position="105"/>
    </location>
</feature>
<keyword evidence="1" id="KW-0805">Transcription regulation</keyword>
<evidence type="ECO:0000313" key="6">
    <source>
        <dbReference type="EMBL" id="OWT56212.1"/>
    </source>
</evidence>
<evidence type="ECO:0000256" key="1">
    <source>
        <dbReference type="ARBA" id="ARBA00023015"/>
    </source>
</evidence>
<name>A0A225M6A0_9BURK</name>
<dbReference type="SUPFAM" id="SSF55781">
    <property type="entry name" value="GAF domain-like"/>
    <property type="match status" value="1"/>
</dbReference>
<dbReference type="InterPro" id="IPR036388">
    <property type="entry name" value="WH-like_DNA-bd_sf"/>
</dbReference>
<proteinExistence type="predicted"/>
<dbReference type="PANTHER" id="PTHR30136">
    <property type="entry name" value="HELIX-TURN-HELIX TRANSCRIPTIONAL REGULATOR, ICLR FAMILY"/>
    <property type="match status" value="1"/>
</dbReference>
<keyword evidence="2" id="KW-0238">DNA-binding</keyword>
<dbReference type="PROSITE" id="PS51078">
    <property type="entry name" value="ICLR_ED"/>
    <property type="match status" value="1"/>
</dbReference>
<dbReference type="GO" id="GO:0045892">
    <property type="term" value="P:negative regulation of DNA-templated transcription"/>
    <property type="evidence" value="ECO:0007669"/>
    <property type="project" value="TreeGrafter"/>
</dbReference>
<evidence type="ECO:0000313" key="7">
    <source>
        <dbReference type="Proteomes" id="UP000214603"/>
    </source>
</evidence>
<dbReference type="InterPro" id="IPR029016">
    <property type="entry name" value="GAF-like_dom_sf"/>
</dbReference>
<comment type="caution">
    <text evidence="6">The sequence shown here is derived from an EMBL/GenBank/DDBJ whole genome shotgun (WGS) entry which is preliminary data.</text>
</comment>
<evidence type="ECO:0000259" key="4">
    <source>
        <dbReference type="PROSITE" id="PS51077"/>
    </source>
</evidence>
<keyword evidence="7" id="KW-1185">Reference proteome</keyword>
<dbReference type="Pfam" id="PF09339">
    <property type="entry name" value="HTH_IclR"/>
    <property type="match status" value="1"/>
</dbReference>
<organism evidence="6 7">
    <name type="scientific">Candidimonas nitroreducens</name>
    <dbReference type="NCBI Taxonomy" id="683354"/>
    <lineage>
        <taxon>Bacteria</taxon>
        <taxon>Pseudomonadati</taxon>
        <taxon>Pseudomonadota</taxon>
        <taxon>Betaproteobacteria</taxon>
        <taxon>Burkholderiales</taxon>
        <taxon>Alcaligenaceae</taxon>
        <taxon>Candidimonas</taxon>
    </lineage>
</organism>
<reference evidence="7" key="1">
    <citation type="submission" date="2017-06" db="EMBL/GenBank/DDBJ databases">
        <title>Herbaspirillum phytohormonus sp. nov., isolated from the root nodule of Robinia pseudoacacia in lead-zinc mine.</title>
        <authorList>
            <person name="Fan M."/>
            <person name="Lin Y."/>
        </authorList>
    </citation>
    <scope>NUCLEOTIDE SEQUENCE [LARGE SCALE GENOMIC DNA]</scope>
    <source>
        <strain evidence="7">SC-089</strain>
    </source>
</reference>
<dbReference type="EMBL" id="NJIH01000011">
    <property type="protein sequence ID" value="OWT56212.1"/>
    <property type="molecule type" value="Genomic_DNA"/>
</dbReference>
<dbReference type="AlphaFoldDB" id="A0A225M6A0"/>
<gene>
    <name evidence="6" type="ORF">CEY11_19510</name>
</gene>
<dbReference type="GO" id="GO:0003677">
    <property type="term" value="F:DNA binding"/>
    <property type="evidence" value="ECO:0007669"/>
    <property type="project" value="UniProtKB-KW"/>
</dbReference>
<dbReference type="Gene3D" id="1.10.10.10">
    <property type="entry name" value="Winged helix-like DNA-binding domain superfamily/Winged helix DNA-binding domain"/>
    <property type="match status" value="1"/>
</dbReference>
<dbReference type="InterPro" id="IPR014757">
    <property type="entry name" value="Tscrpt_reg_IclR_C"/>
</dbReference>
<evidence type="ECO:0000259" key="5">
    <source>
        <dbReference type="PROSITE" id="PS51078"/>
    </source>
</evidence>
<dbReference type="PROSITE" id="PS51077">
    <property type="entry name" value="HTH_ICLR"/>
    <property type="match status" value="1"/>
</dbReference>
<dbReference type="Pfam" id="PF01614">
    <property type="entry name" value="IclR_C"/>
    <property type="match status" value="1"/>
</dbReference>
<dbReference type="InterPro" id="IPR050707">
    <property type="entry name" value="HTH_MetabolicPath_Reg"/>
</dbReference>
<keyword evidence="3" id="KW-0804">Transcription</keyword>
<dbReference type="GO" id="GO:0003700">
    <property type="term" value="F:DNA-binding transcription factor activity"/>
    <property type="evidence" value="ECO:0007669"/>
    <property type="project" value="TreeGrafter"/>
</dbReference>
<dbReference type="PANTHER" id="PTHR30136:SF39">
    <property type="entry name" value="TRANSCRIPTIONAL REGULATORY PROTEIN"/>
    <property type="match status" value="1"/>
</dbReference>
<dbReference type="Proteomes" id="UP000214603">
    <property type="component" value="Unassembled WGS sequence"/>
</dbReference>
<accession>A0A225M6A0</accession>
<protein>
    <submittedName>
        <fullName evidence="6">IclR family transcriptional regulator</fullName>
    </submittedName>
</protein>
<dbReference type="SUPFAM" id="SSF46785">
    <property type="entry name" value="Winged helix' DNA-binding domain"/>
    <property type="match status" value="1"/>
</dbReference>
<sequence length="300" mass="32893">MATEQQSRLRANYEIPMRNRSGRFIVYFHYMNNLKNPAGTAGAQLLQRSFLVLRTLSSRQGGWRLGELAQYCGLHHSTLHRILAALGREEIVARDPHTHHYILGRLAYELGVAAQPRYDWRAMGAQALDRLARHTGDTAFLNLRSRHETVCIDRREGHYPIKALTVEVGARRPLCVSAGGAAILACLPAGQAQALMEDSRPYLSRFSAGRMDAIVRLLETSRRLGYGYNRDMIVPRVSAVGVAVMDPAGTPVAALSIAAISSRLSGARLREVVDTLRGEARELELHLADGAPGAAPAPAE</sequence>